<feature type="compositionally biased region" description="Pro residues" evidence="4">
    <location>
        <begin position="923"/>
        <end position="932"/>
    </location>
</feature>
<dbReference type="InterPro" id="IPR019734">
    <property type="entry name" value="TPR_rpt"/>
</dbReference>
<dbReference type="Pfam" id="PF13432">
    <property type="entry name" value="TPR_16"/>
    <property type="match status" value="1"/>
</dbReference>
<evidence type="ECO:0000256" key="4">
    <source>
        <dbReference type="SAM" id="MobiDB-lite"/>
    </source>
</evidence>
<proteinExistence type="predicted"/>
<evidence type="ECO:0000256" key="1">
    <source>
        <dbReference type="ARBA" id="ARBA00022737"/>
    </source>
</evidence>
<protein>
    <submittedName>
        <fullName evidence="5">Uncharacterized protein</fullName>
    </submittedName>
</protein>
<dbReference type="Gene3D" id="3.40.50.150">
    <property type="entry name" value="Vaccinia Virus protein VP39"/>
    <property type="match status" value="1"/>
</dbReference>
<dbReference type="AlphaFoldDB" id="A0A0G4EIK4"/>
<evidence type="ECO:0000313" key="5">
    <source>
        <dbReference type="EMBL" id="CEL95835.1"/>
    </source>
</evidence>
<feature type="region of interest" description="Disordered" evidence="4">
    <location>
        <begin position="782"/>
        <end position="876"/>
    </location>
</feature>
<gene>
    <name evidence="5" type="ORF">Vbra_3840</name>
</gene>
<keyword evidence="6" id="KW-1185">Reference proteome</keyword>
<dbReference type="InterPro" id="IPR011990">
    <property type="entry name" value="TPR-like_helical_dom_sf"/>
</dbReference>
<dbReference type="OrthoDB" id="2423701at2759"/>
<dbReference type="InParanoid" id="A0A0G4EIK4"/>
<dbReference type="SMART" id="SM00028">
    <property type="entry name" value="TPR"/>
    <property type="match status" value="3"/>
</dbReference>
<dbReference type="EMBL" id="CDMY01000239">
    <property type="protein sequence ID" value="CEL95835.1"/>
    <property type="molecule type" value="Genomic_DNA"/>
</dbReference>
<dbReference type="Gene3D" id="2.70.160.11">
    <property type="entry name" value="Hnrnp arginine n-methyltransferase1"/>
    <property type="match status" value="2"/>
</dbReference>
<feature type="region of interest" description="Disordered" evidence="4">
    <location>
        <begin position="915"/>
        <end position="936"/>
    </location>
</feature>
<name>A0A0G4EIK4_VITBC</name>
<dbReference type="GO" id="GO:0051879">
    <property type="term" value="F:Hsp90 protein binding"/>
    <property type="evidence" value="ECO:0007669"/>
    <property type="project" value="TreeGrafter"/>
</dbReference>
<keyword evidence="1" id="KW-0677">Repeat</keyword>
<keyword evidence="2 3" id="KW-0802">TPR repeat</keyword>
<dbReference type="PANTHER" id="PTHR22904:SF523">
    <property type="entry name" value="STRESS-INDUCED-PHOSPHOPROTEIN 1"/>
    <property type="match status" value="1"/>
</dbReference>
<dbReference type="InterPro" id="IPR029063">
    <property type="entry name" value="SAM-dependent_MTases_sf"/>
</dbReference>
<dbReference type="PROSITE" id="PS50005">
    <property type="entry name" value="TPR"/>
    <property type="match status" value="1"/>
</dbReference>
<feature type="compositionally biased region" description="Acidic residues" evidence="4">
    <location>
        <begin position="830"/>
        <end position="840"/>
    </location>
</feature>
<reference evidence="5 6" key="1">
    <citation type="submission" date="2014-11" db="EMBL/GenBank/DDBJ databases">
        <authorList>
            <person name="Zhu J."/>
            <person name="Qi W."/>
            <person name="Song R."/>
        </authorList>
    </citation>
    <scope>NUCLEOTIDE SEQUENCE [LARGE SCALE GENOMIC DNA]</scope>
</reference>
<feature type="compositionally biased region" description="Acidic residues" evidence="4">
    <location>
        <begin position="808"/>
        <end position="821"/>
    </location>
</feature>
<feature type="region of interest" description="Disordered" evidence="4">
    <location>
        <begin position="387"/>
        <end position="415"/>
    </location>
</feature>
<accession>A0A0G4EIK4</accession>
<dbReference type="PhylomeDB" id="A0A0G4EIK4"/>
<organism evidence="5 6">
    <name type="scientific">Vitrella brassicaformis (strain CCMP3155)</name>
    <dbReference type="NCBI Taxonomy" id="1169540"/>
    <lineage>
        <taxon>Eukaryota</taxon>
        <taxon>Sar</taxon>
        <taxon>Alveolata</taxon>
        <taxon>Colpodellida</taxon>
        <taxon>Vitrellaceae</taxon>
        <taxon>Vitrella</taxon>
    </lineage>
</organism>
<dbReference type="Gene3D" id="1.25.40.10">
    <property type="entry name" value="Tetratricopeptide repeat domain"/>
    <property type="match status" value="1"/>
</dbReference>
<dbReference type="STRING" id="1169540.A0A0G4EIK4"/>
<evidence type="ECO:0000313" key="6">
    <source>
        <dbReference type="Proteomes" id="UP000041254"/>
    </source>
</evidence>
<feature type="repeat" description="TPR" evidence="3">
    <location>
        <begin position="112"/>
        <end position="145"/>
    </location>
</feature>
<dbReference type="PANTHER" id="PTHR22904">
    <property type="entry name" value="TPR REPEAT CONTAINING PROTEIN"/>
    <property type="match status" value="1"/>
</dbReference>
<sequence length="1233" mass="136340">MDGRRLEDKYKQMMQAVGSGDMDYLQKQLQRLERTQPELLHQATHQTKQLATDEFRKGNYHKAIEYYDQVLAGTDEKQKIWSNISACYAGLKQWTKAFEAGLEAVKADAQWPKGYFRVGRALYEMGHKADASRVFQAGLKKDPDNEELQKWQAKSQHEHTHEKNIQRVTVDYKRFESIIDPDSVAPQGPVEPVIELTPEAARQGIDPAQLEAMLGGKKIDPGHMPIHAFNPSVVFDGSASALYPLSNLKDKTRKRKPTEKDQAALAICSYLQVASDLRVPRRQLGLLSSDLPRAWGGELQQMARSLADRSAPRLPWLFVGTGCGVPVLVAARELKALGVGRDARKEGEGPPIVACTASPARYLDSALPGLLQANGLEREVMVVRKRPEDVSCSASPPSLHPADEPQPSSSSSSSASGVSVLQKALCELEEPAEALVIDADMMDEGLLGRKLISAVRHARQNLTVKHPTVLPARAVVYASLARLDGPTVRVQEDADPKEPERGCPVVELDYSAVRDLLWGPNGEAVDMDCTRGGLGQHIKIVSKPTEVFSFDFDAPLEQLDEALPLTARTAELDIAVTTPGPVHAILLSFSLHTAQSTLLAHSFPKQAADVVAADMGQTSLGKAGWRQCVQWLDEVQVDKVGHVVRVSAKQTATNIRFKVVSPVESPVCVRSSTIPRWQLDIMSDQPVLQAFRDALKRVLSSRLAAKHHSDWRSTAPSLHVLAPSAGPSILPLIASQVGSRWLEPKAKVQSAAPRLKIIAADPMPSLTHLGRRVAKANEPTLLEYARLPKSTGEEPQDNGGEERVTQADENEPDVGEEDLDDEKDRGFFSDSDDTDTDDEEKQLRRRRRREKRRKRDSLRRKELKPPSLGERLTFLPKDIRQLRPPMSILMRNYEARKKQFDELVEKGEIQLDQEKAEAGAPQGPQPPPPPADPLDELPGVIDMLVGLPSDVGLLGDGLLPLWHQAWTSLLGGDAVTMPCRARVYCVGGEMGPREYEGLDVSAWGTYRYVQGEHSAVDLSDGGDHAAFKPLSEPRLLFDFDLSRVGLLQEPQRAVRDMKLKIQEDGTLNAVAFWFNIDLDEHTGITTAPDAHWCRTPPGTQEMRAGGDGREYVRSRSIRQACQFVEEIRVRSGERVAVKAAHDTTKVAFMVDRDKTPDYDERRTSVALGDMALAKAQATHGETAQKLMELMYSNPQVNQMAHDVAMSLAVDASAVEDFAIDPQEANWFFLTFFI</sequence>
<evidence type="ECO:0000256" key="3">
    <source>
        <dbReference type="PROSITE-ProRule" id="PRU00339"/>
    </source>
</evidence>
<dbReference type="SUPFAM" id="SSF48452">
    <property type="entry name" value="TPR-like"/>
    <property type="match status" value="1"/>
</dbReference>
<dbReference type="VEuPathDB" id="CryptoDB:Vbra_3840"/>
<dbReference type="Proteomes" id="UP000041254">
    <property type="component" value="Unassembled WGS sequence"/>
</dbReference>
<feature type="compositionally biased region" description="Basic residues" evidence="4">
    <location>
        <begin position="843"/>
        <end position="858"/>
    </location>
</feature>
<evidence type="ECO:0000256" key="2">
    <source>
        <dbReference type="ARBA" id="ARBA00022803"/>
    </source>
</evidence>